<dbReference type="InterPro" id="IPR052024">
    <property type="entry name" value="Methanogen_methyltrans"/>
</dbReference>
<comment type="caution">
    <text evidence="2">The sequence shown here is derived from an EMBL/GenBank/DDBJ whole genome shotgun (WGS) entry which is preliminary data.</text>
</comment>
<evidence type="ECO:0000259" key="1">
    <source>
        <dbReference type="Pfam" id="PF01208"/>
    </source>
</evidence>
<dbReference type="Pfam" id="PF01208">
    <property type="entry name" value="URO-D"/>
    <property type="match status" value="1"/>
</dbReference>
<protein>
    <recommendedName>
        <fullName evidence="1">Uroporphyrinogen decarboxylase (URO-D) domain-containing protein</fullName>
    </recommendedName>
</protein>
<proteinExistence type="predicted"/>
<dbReference type="SUPFAM" id="SSF51726">
    <property type="entry name" value="UROD/MetE-like"/>
    <property type="match status" value="1"/>
</dbReference>
<reference evidence="2" key="1">
    <citation type="journal article" date="2015" name="Nature">
        <title>Complex archaea that bridge the gap between prokaryotes and eukaryotes.</title>
        <authorList>
            <person name="Spang A."/>
            <person name="Saw J.H."/>
            <person name="Jorgensen S.L."/>
            <person name="Zaremba-Niedzwiedzka K."/>
            <person name="Martijn J."/>
            <person name="Lind A.E."/>
            <person name="van Eijk R."/>
            <person name="Schleper C."/>
            <person name="Guy L."/>
            <person name="Ettema T.J."/>
        </authorList>
    </citation>
    <scope>NUCLEOTIDE SEQUENCE</scope>
</reference>
<accession>A0A0F9W2C5</accession>
<evidence type="ECO:0000313" key="2">
    <source>
        <dbReference type="EMBL" id="KKO11446.1"/>
    </source>
</evidence>
<dbReference type="Gene3D" id="3.20.20.210">
    <property type="match status" value="1"/>
</dbReference>
<feature type="domain" description="Uroporphyrinogen decarboxylase (URO-D)" evidence="1">
    <location>
        <begin position="26"/>
        <end position="380"/>
    </location>
</feature>
<name>A0A0F9W2C5_9ZZZZ</name>
<dbReference type="PANTHER" id="PTHR47099">
    <property type="entry name" value="METHYLCOBAMIDE:COM METHYLTRANSFERASE MTBA"/>
    <property type="match status" value="1"/>
</dbReference>
<sequence>MRLSESFSIDPNADWVQEHNAEVREVLAAYDSDKPIRVPMTSWDGAHMHGFYADEIGLDYRDYYSNVELMLQTQLEAARRRREIPVADLPLGQAPDTWSTALDMHPVPAPGWLGCEVLFRETSVPAHRCQHLSKEACRKMQMPDPRTGNFLGKIVPMWEEMKKLCEGLTYLGAPVGQPWSGVCQHGVFGLCIDLRGEDFMADMYEDPEFAHEFILKVATWCDALEAAWRPEGDKPGGYGFGDHGIEMLSPHLYEDFVVPVIKEINRRRGTTPPTGLHHCGTGTHLFPIMQNHFGLTAIDSLTFPLVDIAKVRADLGEDITITAGIESEIIKSGPPERIRQTVKELLTAAKGKGRFTMQVGDMLRGVPMDHRIAYYEAVKEFGTY</sequence>
<dbReference type="PANTHER" id="PTHR47099:SF1">
    <property type="entry name" value="METHYLCOBAMIDE:COM METHYLTRANSFERASE MTBA"/>
    <property type="match status" value="1"/>
</dbReference>
<dbReference type="EMBL" id="LAZR01000003">
    <property type="protein sequence ID" value="KKO11446.1"/>
    <property type="molecule type" value="Genomic_DNA"/>
</dbReference>
<dbReference type="AlphaFoldDB" id="A0A0F9W2C5"/>
<gene>
    <name evidence="2" type="ORF">LCGC14_0019270</name>
</gene>
<dbReference type="InterPro" id="IPR000257">
    <property type="entry name" value="Uroporphyrinogen_deCOase"/>
</dbReference>
<dbReference type="InterPro" id="IPR038071">
    <property type="entry name" value="UROD/MetE-like_sf"/>
</dbReference>
<organism evidence="2">
    <name type="scientific">marine sediment metagenome</name>
    <dbReference type="NCBI Taxonomy" id="412755"/>
    <lineage>
        <taxon>unclassified sequences</taxon>
        <taxon>metagenomes</taxon>
        <taxon>ecological metagenomes</taxon>
    </lineage>
</organism>
<dbReference type="GO" id="GO:0004853">
    <property type="term" value="F:uroporphyrinogen decarboxylase activity"/>
    <property type="evidence" value="ECO:0007669"/>
    <property type="project" value="InterPro"/>
</dbReference>
<dbReference type="GO" id="GO:0006779">
    <property type="term" value="P:porphyrin-containing compound biosynthetic process"/>
    <property type="evidence" value="ECO:0007669"/>
    <property type="project" value="InterPro"/>
</dbReference>